<dbReference type="Pfam" id="PF09005">
    <property type="entry name" value="FUBP_C"/>
    <property type="match status" value="1"/>
</dbReference>
<feature type="compositionally biased region" description="Polar residues" evidence="3">
    <location>
        <begin position="1"/>
        <end position="16"/>
    </location>
</feature>
<dbReference type="AlphaFoldDB" id="A0A914DAW5"/>
<dbReference type="InterPro" id="IPR015096">
    <property type="entry name" value="FUBP_C"/>
</dbReference>
<evidence type="ECO:0000256" key="3">
    <source>
        <dbReference type="SAM" id="MobiDB-lite"/>
    </source>
</evidence>
<feature type="domain" description="Far upstream element-binding protein C-terminal" evidence="4">
    <location>
        <begin position="22"/>
        <end position="51"/>
    </location>
</feature>
<comment type="subcellular location">
    <subcellularLocation>
        <location evidence="1">Nucleus</location>
    </subcellularLocation>
</comment>
<name>A0A914DAW5_9BILA</name>
<dbReference type="GO" id="GO:0003676">
    <property type="term" value="F:nucleic acid binding"/>
    <property type="evidence" value="ECO:0007669"/>
    <property type="project" value="InterPro"/>
</dbReference>
<dbReference type="WBParaSite" id="ACRNAN_scaffold2092.g11113.t1">
    <property type="protein sequence ID" value="ACRNAN_scaffold2092.g11113.t1"/>
    <property type="gene ID" value="ACRNAN_scaffold2092.g11113"/>
</dbReference>
<dbReference type="GO" id="GO:0005634">
    <property type="term" value="C:nucleus"/>
    <property type="evidence" value="ECO:0007669"/>
    <property type="project" value="UniProtKB-SubCell"/>
</dbReference>
<reference evidence="6" key="1">
    <citation type="submission" date="2022-11" db="UniProtKB">
        <authorList>
            <consortium name="WormBaseParasite"/>
        </authorList>
    </citation>
    <scope>IDENTIFICATION</scope>
</reference>
<evidence type="ECO:0000313" key="5">
    <source>
        <dbReference type="Proteomes" id="UP000887540"/>
    </source>
</evidence>
<sequence>MLDLYQSQTQQIQKASSHMGKAQPDYSTQWVKFYRDIGMYEQANLLEQKIKDHETKFEENHQLLGQNATL</sequence>
<accession>A0A914DAW5</accession>
<evidence type="ECO:0000259" key="4">
    <source>
        <dbReference type="Pfam" id="PF09005"/>
    </source>
</evidence>
<evidence type="ECO:0000313" key="6">
    <source>
        <dbReference type="WBParaSite" id="ACRNAN_scaffold2092.g11113.t1"/>
    </source>
</evidence>
<keyword evidence="5" id="KW-1185">Reference proteome</keyword>
<feature type="region of interest" description="Disordered" evidence="3">
    <location>
        <begin position="1"/>
        <end position="24"/>
    </location>
</feature>
<keyword evidence="2" id="KW-0539">Nucleus</keyword>
<proteinExistence type="predicted"/>
<dbReference type="Proteomes" id="UP000887540">
    <property type="component" value="Unplaced"/>
</dbReference>
<evidence type="ECO:0000256" key="2">
    <source>
        <dbReference type="ARBA" id="ARBA00023242"/>
    </source>
</evidence>
<protein>
    <submittedName>
        <fullName evidence="6">Far upstream element-binding protein C-terminal domain-containing protein</fullName>
    </submittedName>
</protein>
<evidence type="ECO:0000256" key="1">
    <source>
        <dbReference type="ARBA" id="ARBA00004123"/>
    </source>
</evidence>
<dbReference type="GO" id="GO:0006355">
    <property type="term" value="P:regulation of DNA-templated transcription"/>
    <property type="evidence" value="ECO:0007669"/>
    <property type="project" value="InterPro"/>
</dbReference>
<organism evidence="5 6">
    <name type="scientific">Acrobeloides nanus</name>
    <dbReference type="NCBI Taxonomy" id="290746"/>
    <lineage>
        <taxon>Eukaryota</taxon>
        <taxon>Metazoa</taxon>
        <taxon>Ecdysozoa</taxon>
        <taxon>Nematoda</taxon>
        <taxon>Chromadorea</taxon>
        <taxon>Rhabditida</taxon>
        <taxon>Tylenchina</taxon>
        <taxon>Cephalobomorpha</taxon>
        <taxon>Cephaloboidea</taxon>
        <taxon>Cephalobidae</taxon>
        <taxon>Acrobeloides</taxon>
    </lineage>
</organism>